<dbReference type="Proteomes" id="UP000193387">
    <property type="component" value="Unassembled WGS sequence"/>
</dbReference>
<name>A0AAJ3NLA3_9MYCO</name>
<keyword evidence="1" id="KW-1133">Transmembrane helix</keyword>
<protein>
    <submittedName>
        <fullName evidence="2">Uncharacterized protein</fullName>
    </submittedName>
</protein>
<dbReference type="AlphaFoldDB" id="A0AAJ3NLA3"/>
<evidence type="ECO:0000256" key="1">
    <source>
        <dbReference type="SAM" id="Phobius"/>
    </source>
</evidence>
<keyword evidence="1" id="KW-0812">Transmembrane</keyword>
<dbReference type="RefSeq" id="WP_232069266.1">
    <property type="nucleotide sequence ID" value="NZ_AP022573.1"/>
</dbReference>
<comment type="caution">
    <text evidence="2">The sequence shown here is derived from an EMBL/GenBank/DDBJ whole genome shotgun (WGS) entry which is preliminary data.</text>
</comment>
<keyword evidence="1" id="KW-0472">Membrane</keyword>
<organism evidence="2 3">
    <name type="scientific">Mycobacterium saskatchewanense</name>
    <dbReference type="NCBI Taxonomy" id="220927"/>
    <lineage>
        <taxon>Bacteria</taxon>
        <taxon>Bacillati</taxon>
        <taxon>Actinomycetota</taxon>
        <taxon>Actinomycetes</taxon>
        <taxon>Mycobacteriales</taxon>
        <taxon>Mycobacteriaceae</taxon>
        <taxon>Mycobacterium</taxon>
        <taxon>Mycobacterium simiae complex</taxon>
    </lineage>
</organism>
<accession>A0AAJ3NLA3</accession>
<sequence>MLASVAFDAGIISSKFYTTLVVAAVLTSQFAGAWLDYVLHKGWPLLRSDTTARPAEVGDEQDEKIPTA</sequence>
<proteinExistence type="predicted"/>
<keyword evidence="3" id="KW-1185">Reference proteome</keyword>
<gene>
    <name evidence="2" type="ORF">AWC23_02315</name>
</gene>
<feature type="transmembrane region" description="Helical" evidence="1">
    <location>
        <begin position="16"/>
        <end position="39"/>
    </location>
</feature>
<evidence type="ECO:0000313" key="3">
    <source>
        <dbReference type="Proteomes" id="UP000193387"/>
    </source>
</evidence>
<reference evidence="2 3" key="1">
    <citation type="submission" date="2016-01" db="EMBL/GenBank/DDBJ databases">
        <title>The new phylogeny of the genus Mycobacterium.</title>
        <authorList>
            <person name="Tarcisio F."/>
            <person name="Conor M."/>
            <person name="Antonella G."/>
            <person name="Elisabetta G."/>
            <person name="Giulia F.S."/>
            <person name="Sara T."/>
            <person name="Anna F."/>
            <person name="Clotilde B."/>
            <person name="Roberto B."/>
            <person name="Veronica D.S."/>
            <person name="Fabio R."/>
            <person name="Monica P."/>
            <person name="Olivier J."/>
            <person name="Enrico T."/>
            <person name="Nicola S."/>
        </authorList>
    </citation>
    <scope>NUCLEOTIDE SEQUENCE [LARGE SCALE GENOMIC DNA]</scope>
    <source>
        <strain evidence="2 3">DSM 44616</strain>
    </source>
</reference>
<dbReference type="EMBL" id="LQPR01000078">
    <property type="protein sequence ID" value="ORW64880.1"/>
    <property type="molecule type" value="Genomic_DNA"/>
</dbReference>
<evidence type="ECO:0000313" key="2">
    <source>
        <dbReference type="EMBL" id="ORW64880.1"/>
    </source>
</evidence>